<dbReference type="KEGG" id="pmaw:MACH26_41670"/>
<accession>A0AA48HLH6</accession>
<dbReference type="InterPro" id="IPR001466">
    <property type="entry name" value="Beta-lactam-related"/>
</dbReference>
<name>A0AA48HLH6_9ALTE</name>
<evidence type="ECO:0000313" key="4">
    <source>
        <dbReference type="Proteomes" id="UP001333710"/>
    </source>
</evidence>
<protein>
    <recommendedName>
        <fullName evidence="2">Beta-lactamase-related domain-containing protein</fullName>
    </recommendedName>
</protein>
<dbReference type="RefSeq" id="WP_338294710.1">
    <property type="nucleotide sequence ID" value="NZ_AP027272.1"/>
</dbReference>
<dbReference type="PANTHER" id="PTHR46825:SF15">
    <property type="entry name" value="BETA-LACTAMASE-RELATED DOMAIN-CONTAINING PROTEIN"/>
    <property type="match status" value="1"/>
</dbReference>
<keyword evidence="4" id="KW-1185">Reference proteome</keyword>
<dbReference type="InterPro" id="IPR012338">
    <property type="entry name" value="Beta-lactam/transpept-like"/>
</dbReference>
<evidence type="ECO:0000256" key="1">
    <source>
        <dbReference type="SAM" id="SignalP"/>
    </source>
</evidence>
<dbReference type="InterPro" id="IPR050491">
    <property type="entry name" value="AmpC-like"/>
</dbReference>
<dbReference type="EMBL" id="AP027272">
    <property type="protein sequence ID" value="BDX08646.1"/>
    <property type="molecule type" value="Genomic_DNA"/>
</dbReference>
<organism evidence="3 4">
    <name type="scientific">Planctobacterium marinum</name>
    <dbReference type="NCBI Taxonomy" id="1631968"/>
    <lineage>
        <taxon>Bacteria</taxon>
        <taxon>Pseudomonadati</taxon>
        <taxon>Pseudomonadota</taxon>
        <taxon>Gammaproteobacteria</taxon>
        <taxon>Alteromonadales</taxon>
        <taxon>Alteromonadaceae</taxon>
        <taxon>Planctobacterium</taxon>
    </lineage>
</organism>
<dbReference type="PANTHER" id="PTHR46825">
    <property type="entry name" value="D-ALANYL-D-ALANINE-CARBOXYPEPTIDASE/ENDOPEPTIDASE AMPH"/>
    <property type="match status" value="1"/>
</dbReference>
<dbReference type="AlphaFoldDB" id="A0AA48HLH6"/>
<dbReference type="Gene3D" id="3.40.710.10">
    <property type="entry name" value="DD-peptidase/beta-lactamase superfamily"/>
    <property type="match status" value="1"/>
</dbReference>
<feature type="chain" id="PRO_5041443964" description="Beta-lactamase-related domain-containing protein" evidence="1">
    <location>
        <begin position="24"/>
        <end position="385"/>
    </location>
</feature>
<reference evidence="3" key="1">
    <citation type="submission" date="2023-01" db="EMBL/GenBank/DDBJ databases">
        <title>Complete genome sequence of Planctobacterium marinum strain Dej080120_11.</title>
        <authorList>
            <person name="Ueki S."/>
            <person name="Maruyama F."/>
        </authorList>
    </citation>
    <scope>NUCLEOTIDE SEQUENCE</scope>
    <source>
        <strain evidence="3">Dej080120_11</strain>
    </source>
</reference>
<sequence>MSFLRLLVIVVLFTALNPTKGLADEHFIDTFWQDTRSKIQGQNIPGFSMVYIERNRDPRYFSTGLTEKHGQPVDEQTLFRLASVSKTFTGGLTAKLVHKGQLDWQQPLQELAPDFNFSSNNRTITLEHLLSQSSGLMRNAYDNLIEANYSLPRIIDELKDLKPLCQPGKCYTYQNALFGVLEYHFQQQDTSYGQVLEQELLTPLNMYHTSVGSTPLVKADDWAKPHVLTRAKNWKKTRINESYYRVSPAAGINTNSHDMGIWLKAMLGEYPDVIEPAIIEEITQPHIRTTRELRRRAWRKLLDNAHYGLGWRVYEIDGLQVAYHSGWVKGYRAEVSFCSELGIGVAMLMNAEANLMNELGADFWSGYLARQTHEVRENLQLTAGK</sequence>
<evidence type="ECO:0000259" key="2">
    <source>
        <dbReference type="Pfam" id="PF00144"/>
    </source>
</evidence>
<dbReference type="Pfam" id="PF00144">
    <property type="entry name" value="Beta-lactamase"/>
    <property type="match status" value="1"/>
</dbReference>
<proteinExistence type="predicted"/>
<dbReference type="SUPFAM" id="SSF56601">
    <property type="entry name" value="beta-lactamase/transpeptidase-like"/>
    <property type="match status" value="1"/>
</dbReference>
<feature type="signal peptide" evidence="1">
    <location>
        <begin position="1"/>
        <end position="23"/>
    </location>
</feature>
<evidence type="ECO:0000313" key="3">
    <source>
        <dbReference type="EMBL" id="BDX08646.1"/>
    </source>
</evidence>
<feature type="domain" description="Beta-lactamase-related" evidence="2">
    <location>
        <begin position="40"/>
        <end position="354"/>
    </location>
</feature>
<gene>
    <name evidence="3" type="ORF">MACH26_41670</name>
</gene>
<dbReference type="Proteomes" id="UP001333710">
    <property type="component" value="Chromosome"/>
</dbReference>
<keyword evidence="1" id="KW-0732">Signal</keyword>